<gene>
    <name evidence="1" type="ORF">DES49_2209</name>
</gene>
<dbReference type="EMBL" id="SOAX01000005">
    <property type="protein sequence ID" value="TDT39291.1"/>
    <property type="molecule type" value="Genomic_DNA"/>
</dbReference>
<dbReference type="Pfam" id="PF20227">
    <property type="entry name" value="DUF6586"/>
    <property type="match status" value="1"/>
</dbReference>
<accession>A0A4R7JMH4</accession>
<sequence length="162" mass="17680">MLDAGWCSLLREKLTMAGQVLGLAEESWRQNTATANEGLVQGAVALLGEARPVLLKLIADTSQIDDFQGDTLAALQERVGDQPGEVRILEGIAQQPDSWWCHLEALLSLQQKPGRPDSNPRAEGLIAVASEAGPDRSVAAIKSLIGEFRAYFEAFTERHDQW</sequence>
<organism evidence="1 2">
    <name type="scientific">Halospina denitrificans</name>
    <dbReference type="NCBI Taxonomy" id="332522"/>
    <lineage>
        <taxon>Bacteria</taxon>
        <taxon>Pseudomonadati</taxon>
        <taxon>Pseudomonadota</taxon>
        <taxon>Gammaproteobacteria</taxon>
        <taxon>Halospina</taxon>
    </lineage>
</organism>
<dbReference type="InterPro" id="IPR046493">
    <property type="entry name" value="DUF6586"/>
</dbReference>
<dbReference type="OrthoDB" id="6366876at2"/>
<dbReference type="AlphaFoldDB" id="A0A4R7JMH4"/>
<reference evidence="1 2" key="1">
    <citation type="submission" date="2019-03" db="EMBL/GenBank/DDBJ databases">
        <title>Genomic Encyclopedia of Type Strains, Phase IV (KMG-IV): sequencing the most valuable type-strain genomes for metagenomic binning, comparative biology and taxonomic classification.</title>
        <authorList>
            <person name="Goeker M."/>
        </authorList>
    </citation>
    <scope>NUCLEOTIDE SEQUENCE [LARGE SCALE GENOMIC DNA]</scope>
    <source>
        <strain evidence="1 2">DSM 15505</strain>
    </source>
</reference>
<keyword evidence="2" id="KW-1185">Reference proteome</keyword>
<evidence type="ECO:0000313" key="2">
    <source>
        <dbReference type="Proteomes" id="UP000295830"/>
    </source>
</evidence>
<name>A0A4R7JMH4_9GAMM</name>
<comment type="caution">
    <text evidence="1">The sequence shown here is derived from an EMBL/GenBank/DDBJ whole genome shotgun (WGS) entry which is preliminary data.</text>
</comment>
<evidence type="ECO:0000313" key="1">
    <source>
        <dbReference type="EMBL" id="TDT39291.1"/>
    </source>
</evidence>
<proteinExistence type="predicted"/>
<protein>
    <submittedName>
        <fullName evidence="1">Uncharacterized protein</fullName>
    </submittedName>
</protein>
<dbReference type="RefSeq" id="WP_133736467.1">
    <property type="nucleotide sequence ID" value="NZ_SOAX01000005.1"/>
</dbReference>
<dbReference type="Proteomes" id="UP000295830">
    <property type="component" value="Unassembled WGS sequence"/>
</dbReference>